<protein>
    <submittedName>
        <fullName evidence="1">Uncharacterized protein</fullName>
    </submittedName>
</protein>
<accession>A0A1N7SHU1</accession>
<dbReference type="EMBL" id="CYGX02000070">
    <property type="protein sequence ID" value="SIT46984.1"/>
    <property type="molecule type" value="Genomic_DNA"/>
</dbReference>
<evidence type="ECO:0000313" key="2">
    <source>
        <dbReference type="Proteomes" id="UP000187012"/>
    </source>
</evidence>
<dbReference type="Proteomes" id="UP000187012">
    <property type="component" value="Unassembled WGS sequence"/>
</dbReference>
<sequence>MRADIGITTSIAKRVAVHYSVRLLTMMQTSIVIGAQRANFCADWILRMRSMCVFIVKRLTPFTHGPDRWNLLL</sequence>
<organism evidence="1 2">
    <name type="scientific">Paraburkholderia ribeironis</name>
    <dbReference type="NCBI Taxonomy" id="1247936"/>
    <lineage>
        <taxon>Bacteria</taxon>
        <taxon>Pseudomonadati</taxon>
        <taxon>Pseudomonadota</taxon>
        <taxon>Betaproteobacteria</taxon>
        <taxon>Burkholderiales</taxon>
        <taxon>Burkholderiaceae</taxon>
        <taxon>Paraburkholderia</taxon>
    </lineage>
</organism>
<dbReference type="AlphaFoldDB" id="A0A1N7SHU1"/>
<proteinExistence type="predicted"/>
<reference evidence="1 2" key="1">
    <citation type="submission" date="2016-12" db="EMBL/GenBank/DDBJ databases">
        <authorList>
            <person name="Song W.-J."/>
            <person name="Kurnit D.M."/>
        </authorList>
    </citation>
    <scope>NUCLEOTIDE SEQUENCE [LARGE SCALE GENOMIC DNA]</scope>
    <source>
        <strain evidence="1 2">STM7296</strain>
    </source>
</reference>
<keyword evidence="2" id="KW-1185">Reference proteome</keyword>
<evidence type="ECO:0000313" key="1">
    <source>
        <dbReference type="EMBL" id="SIT46984.1"/>
    </source>
</evidence>
<name>A0A1N7SHU1_9BURK</name>
<gene>
    <name evidence="1" type="ORF">BN2475_700095</name>
</gene>